<dbReference type="SUPFAM" id="SSF54637">
    <property type="entry name" value="Thioesterase/thiol ester dehydrase-isomerase"/>
    <property type="match status" value="1"/>
</dbReference>
<keyword evidence="2" id="KW-1185">Reference proteome</keyword>
<dbReference type="OrthoDB" id="9800188at2"/>
<dbReference type="Gene3D" id="3.10.129.10">
    <property type="entry name" value="Hotdog Thioesterase"/>
    <property type="match status" value="1"/>
</dbReference>
<dbReference type="KEGG" id="wma:WM2015_3013"/>
<sequence length="144" mass="15378">MNRSIADLVPHAGRMVLLDELVDVDSEGIHCRARTGVPADHPLALDGRLPAEALAEYGAQAIAVHGGLLGDADAAPRPGRLVALGRLALSVSGLDQDTELNVTAQRLAGDEDGQIYDFRVEDAQRRLLAEGRATIMFAREEDSE</sequence>
<dbReference type="AlphaFoldDB" id="A0A0K0Y0B9"/>
<evidence type="ECO:0000313" key="2">
    <source>
        <dbReference type="Proteomes" id="UP000066624"/>
    </source>
</evidence>
<protein>
    <submittedName>
        <fullName evidence="1">Putative 3-hydroxylacyl-(Acyl carrier protein) dehydratase</fullName>
    </submittedName>
</protein>
<dbReference type="STRING" id="1579979.WM2015_3013"/>
<dbReference type="InterPro" id="IPR016776">
    <property type="entry name" value="ApeP-like_dehydratase"/>
</dbReference>
<gene>
    <name evidence="1" type="ORF">WM2015_3013</name>
</gene>
<dbReference type="Proteomes" id="UP000066624">
    <property type="component" value="Chromosome"/>
</dbReference>
<evidence type="ECO:0000313" key="1">
    <source>
        <dbReference type="EMBL" id="AKS43365.1"/>
    </source>
</evidence>
<accession>A0A0K0Y0B9</accession>
<reference evidence="1 2" key="1">
    <citation type="submission" date="2015-07" db="EMBL/GenBank/DDBJ databases">
        <authorList>
            <person name="Noorani M."/>
        </authorList>
    </citation>
    <scope>NUCLEOTIDE SEQUENCE [LARGE SCALE GENOMIC DNA]</scope>
    <source>
        <strain evidence="1 2">KCTC 42284</strain>
    </source>
</reference>
<proteinExistence type="predicted"/>
<dbReference type="EMBL" id="CP012154">
    <property type="protein sequence ID" value="AKS43365.1"/>
    <property type="molecule type" value="Genomic_DNA"/>
</dbReference>
<organism evidence="1 2">
    <name type="scientific">Wenzhouxiangella marina</name>
    <dbReference type="NCBI Taxonomy" id="1579979"/>
    <lineage>
        <taxon>Bacteria</taxon>
        <taxon>Pseudomonadati</taxon>
        <taxon>Pseudomonadota</taxon>
        <taxon>Gammaproteobacteria</taxon>
        <taxon>Chromatiales</taxon>
        <taxon>Wenzhouxiangellaceae</taxon>
        <taxon>Wenzhouxiangella</taxon>
    </lineage>
</organism>
<dbReference type="Pfam" id="PF22817">
    <property type="entry name" value="ApeP-like"/>
    <property type="match status" value="1"/>
</dbReference>
<dbReference type="InterPro" id="IPR029069">
    <property type="entry name" value="HotDog_dom_sf"/>
</dbReference>
<dbReference type="RefSeq" id="WP_049726856.1">
    <property type="nucleotide sequence ID" value="NZ_CP012154.1"/>
</dbReference>
<name>A0A0K0Y0B9_9GAMM</name>